<dbReference type="Pfam" id="PF00106">
    <property type="entry name" value="adh_short"/>
    <property type="match status" value="1"/>
</dbReference>
<protein>
    <submittedName>
        <fullName evidence="4">NAD(P)-binding protein</fullName>
    </submittedName>
</protein>
<dbReference type="SUPFAM" id="SSF51735">
    <property type="entry name" value="NAD(P)-binding Rossmann-fold domains"/>
    <property type="match status" value="1"/>
</dbReference>
<keyword evidence="2" id="KW-0521">NADP</keyword>
<keyword evidence="5" id="KW-1185">Reference proteome</keyword>
<dbReference type="PANTHER" id="PTHR24320:SF282">
    <property type="entry name" value="WW DOMAIN-CONTAINING OXIDOREDUCTASE"/>
    <property type="match status" value="1"/>
</dbReference>
<dbReference type="OrthoDB" id="191139at2759"/>
<dbReference type="InterPro" id="IPR036291">
    <property type="entry name" value="NAD(P)-bd_dom_sf"/>
</dbReference>
<name>A0A2J6QXR4_HYAVF</name>
<dbReference type="InterPro" id="IPR002347">
    <property type="entry name" value="SDR_fam"/>
</dbReference>
<proteinExistence type="inferred from homology"/>
<evidence type="ECO:0000313" key="4">
    <source>
        <dbReference type="EMBL" id="PMD31029.1"/>
    </source>
</evidence>
<organism evidence="4 5">
    <name type="scientific">Hyaloscypha variabilis (strain UAMH 11265 / GT02V1 / F)</name>
    <name type="common">Meliniomyces variabilis</name>
    <dbReference type="NCBI Taxonomy" id="1149755"/>
    <lineage>
        <taxon>Eukaryota</taxon>
        <taxon>Fungi</taxon>
        <taxon>Dikarya</taxon>
        <taxon>Ascomycota</taxon>
        <taxon>Pezizomycotina</taxon>
        <taxon>Leotiomycetes</taxon>
        <taxon>Helotiales</taxon>
        <taxon>Hyaloscyphaceae</taxon>
        <taxon>Hyaloscypha</taxon>
        <taxon>Hyaloscypha variabilis</taxon>
    </lineage>
</organism>
<evidence type="ECO:0000313" key="5">
    <source>
        <dbReference type="Proteomes" id="UP000235786"/>
    </source>
</evidence>
<keyword evidence="3" id="KW-0560">Oxidoreductase</keyword>
<dbReference type="PANTHER" id="PTHR24320">
    <property type="entry name" value="RETINOL DEHYDROGENASE"/>
    <property type="match status" value="1"/>
</dbReference>
<dbReference type="GO" id="GO:0016491">
    <property type="term" value="F:oxidoreductase activity"/>
    <property type="evidence" value="ECO:0007669"/>
    <property type="project" value="UniProtKB-KW"/>
</dbReference>
<dbReference type="Proteomes" id="UP000235786">
    <property type="component" value="Unassembled WGS sequence"/>
</dbReference>
<sequence>MTEIREMARVTLFGSRNTSKGAAFEPARDIPSLAGKVVLITGAAGDLGRNTAIQLARYGRPARIYVADLPRDDDAKTAVALRITYEAYGEVSADTKAAGPLTEIRYLDLDLSSLESVRKCAADFVALEQRLDILYLNAGIIRVAPGMTAEDYEIHFGINYLGHALLSRLLMPTMLRTIQQQPDVRIVIVSSEGHVIAPKGGIDFNKLKTNGADIPYAKRYGQSKVALLCLTRELTREYPQINVVAIHPGRILTGMATSLQKESMLARWTKPIAPLFCVPVLIGIQNHLWAATSSNVVSGTYYEPVGVPGTRSDAAKDELLSKRLREWTEDALSWIKSLE</sequence>
<accession>A0A2J6QXR4</accession>
<dbReference type="Gene3D" id="3.40.50.720">
    <property type="entry name" value="NAD(P)-binding Rossmann-like Domain"/>
    <property type="match status" value="1"/>
</dbReference>
<comment type="similarity">
    <text evidence="1">Belongs to the short-chain dehydrogenases/reductases (SDR) family.</text>
</comment>
<dbReference type="STRING" id="1149755.A0A2J6QXR4"/>
<gene>
    <name evidence="4" type="ORF">L207DRAFT_442835</name>
</gene>
<evidence type="ECO:0000256" key="2">
    <source>
        <dbReference type="ARBA" id="ARBA00022857"/>
    </source>
</evidence>
<dbReference type="EMBL" id="KZ613964">
    <property type="protein sequence ID" value="PMD31029.1"/>
    <property type="molecule type" value="Genomic_DNA"/>
</dbReference>
<evidence type="ECO:0000256" key="1">
    <source>
        <dbReference type="ARBA" id="ARBA00006484"/>
    </source>
</evidence>
<dbReference type="PRINTS" id="PR00081">
    <property type="entry name" value="GDHRDH"/>
</dbReference>
<dbReference type="AlphaFoldDB" id="A0A2J6QXR4"/>
<evidence type="ECO:0000256" key="3">
    <source>
        <dbReference type="ARBA" id="ARBA00023002"/>
    </source>
</evidence>
<reference evidence="4 5" key="1">
    <citation type="submission" date="2016-04" db="EMBL/GenBank/DDBJ databases">
        <title>A degradative enzymes factory behind the ericoid mycorrhizal symbiosis.</title>
        <authorList>
            <consortium name="DOE Joint Genome Institute"/>
            <person name="Martino E."/>
            <person name="Morin E."/>
            <person name="Grelet G."/>
            <person name="Kuo A."/>
            <person name="Kohler A."/>
            <person name="Daghino S."/>
            <person name="Barry K."/>
            <person name="Choi C."/>
            <person name="Cichocki N."/>
            <person name="Clum A."/>
            <person name="Copeland A."/>
            <person name="Hainaut M."/>
            <person name="Haridas S."/>
            <person name="Labutti K."/>
            <person name="Lindquist E."/>
            <person name="Lipzen A."/>
            <person name="Khouja H.-R."/>
            <person name="Murat C."/>
            <person name="Ohm R."/>
            <person name="Olson A."/>
            <person name="Spatafora J."/>
            <person name="Veneault-Fourrey C."/>
            <person name="Henrissat B."/>
            <person name="Grigoriev I."/>
            <person name="Martin F."/>
            <person name="Perotto S."/>
        </authorList>
    </citation>
    <scope>NUCLEOTIDE SEQUENCE [LARGE SCALE GENOMIC DNA]</scope>
    <source>
        <strain evidence="4 5">F</strain>
    </source>
</reference>